<dbReference type="AlphaFoldDB" id="A0A8R2B4A7"/>
<protein>
    <recommendedName>
        <fullName evidence="4">DUF4371 domain-containing protein</fullName>
    </recommendedName>
</protein>
<dbReference type="KEGG" id="api:103308807"/>
<name>A0A8R2B4A7_ACYPI</name>
<evidence type="ECO:0000256" key="1">
    <source>
        <dbReference type="SAM" id="MobiDB-lite"/>
    </source>
</evidence>
<evidence type="ECO:0000313" key="2">
    <source>
        <dbReference type="EnsemblMetazoa" id="XP_008181100.1"/>
    </source>
</evidence>
<keyword evidence="3" id="KW-1185">Reference proteome</keyword>
<dbReference type="RefSeq" id="XP_008181100.1">
    <property type="nucleotide sequence ID" value="XM_008182878.1"/>
</dbReference>
<organism evidence="2 3">
    <name type="scientific">Acyrthosiphon pisum</name>
    <name type="common">Pea aphid</name>
    <dbReference type="NCBI Taxonomy" id="7029"/>
    <lineage>
        <taxon>Eukaryota</taxon>
        <taxon>Metazoa</taxon>
        <taxon>Ecdysozoa</taxon>
        <taxon>Arthropoda</taxon>
        <taxon>Hexapoda</taxon>
        <taxon>Insecta</taxon>
        <taxon>Pterygota</taxon>
        <taxon>Neoptera</taxon>
        <taxon>Paraneoptera</taxon>
        <taxon>Hemiptera</taxon>
        <taxon>Sternorrhyncha</taxon>
        <taxon>Aphidomorpha</taxon>
        <taxon>Aphidoidea</taxon>
        <taxon>Aphididae</taxon>
        <taxon>Macrosiphini</taxon>
        <taxon>Acyrthosiphon</taxon>
    </lineage>
</organism>
<reference evidence="2" key="2">
    <citation type="submission" date="2022-06" db="UniProtKB">
        <authorList>
            <consortium name="EnsemblMetazoa"/>
        </authorList>
    </citation>
    <scope>IDENTIFICATION</scope>
</reference>
<reference evidence="3" key="1">
    <citation type="submission" date="2010-06" db="EMBL/GenBank/DDBJ databases">
        <authorList>
            <person name="Jiang H."/>
            <person name="Abraham K."/>
            <person name="Ali S."/>
            <person name="Alsbrooks S.L."/>
            <person name="Anim B.N."/>
            <person name="Anosike U.S."/>
            <person name="Attaway T."/>
            <person name="Bandaranaike D.P."/>
            <person name="Battles P.K."/>
            <person name="Bell S.N."/>
            <person name="Bell A.V."/>
            <person name="Beltran B."/>
            <person name="Bickham C."/>
            <person name="Bustamante Y."/>
            <person name="Caleb T."/>
            <person name="Canada A."/>
            <person name="Cardenas V."/>
            <person name="Carter K."/>
            <person name="Chacko J."/>
            <person name="Chandrabose M.N."/>
            <person name="Chavez D."/>
            <person name="Chavez A."/>
            <person name="Chen L."/>
            <person name="Chu H.-S."/>
            <person name="Claassen K.J."/>
            <person name="Cockrell R."/>
            <person name="Collins M."/>
            <person name="Cooper J.A."/>
            <person name="Cree A."/>
            <person name="Curry S.M."/>
            <person name="Da Y."/>
            <person name="Dao M.D."/>
            <person name="Das B."/>
            <person name="Davila M.-L."/>
            <person name="Davy-Carroll L."/>
            <person name="Denson S."/>
            <person name="Dinh H."/>
            <person name="Ebong V.E."/>
            <person name="Edwards J.R."/>
            <person name="Egan A."/>
            <person name="El-Daye J."/>
            <person name="Escobedo L."/>
            <person name="Fernandez S."/>
            <person name="Fernando P.R."/>
            <person name="Flagg N."/>
            <person name="Forbes L.D."/>
            <person name="Fowler R.G."/>
            <person name="Fu Q."/>
            <person name="Gabisi R.A."/>
            <person name="Ganer J."/>
            <person name="Garbino Pronczuk A."/>
            <person name="Garcia R.M."/>
            <person name="Garner T."/>
            <person name="Garrett T.E."/>
            <person name="Gonzalez D.A."/>
            <person name="Hamid H."/>
            <person name="Hawkins E.S."/>
            <person name="Hirani K."/>
            <person name="Hogues M.E."/>
            <person name="Hollins B."/>
            <person name="Hsiao C.-H."/>
            <person name="Jabil R."/>
            <person name="James M.L."/>
            <person name="Jhangiani S.N."/>
            <person name="Johnson B."/>
            <person name="Johnson Q."/>
            <person name="Joshi V."/>
            <person name="Kalu J.B."/>
            <person name="Kam C."/>
            <person name="Kashfia A."/>
            <person name="Keebler J."/>
            <person name="Kisamo H."/>
            <person name="Kovar C.L."/>
            <person name="Lago L.A."/>
            <person name="Lai C.-Y."/>
            <person name="Laidlaw J."/>
            <person name="Lara F."/>
            <person name="Le T.-K."/>
            <person name="Lee S.L."/>
            <person name="Legall F.H."/>
            <person name="Lemon S.J."/>
            <person name="Lewis L.R."/>
            <person name="Li B."/>
            <person name="Liu Y."/>
            <person name="Liu Y.-S."/>
            <person name="Lopez J."/>
            <person name="Lozado R.J."/>
            <person name="Lu J."/>
            <person name="Madu R.C."/>
            <person name="Maheshwari M."/>
            <person name="Maheshwari R."/>
            <person name="Malloy K."/>
            <person name="Martinez E."/>
            <person name="Mathew T."/>
            <person name="Mercado I.C."/>
            <person name="Mercado C."/>
            <person name="Meyer B."/>
            <person name="Montgomery K."/>
            <person name="Morgan M.B."/>
            <person name="Munidasa M."/>
            <person name="Nazareth L.V."/>
            <person name="Nelson J."/>
            <person name="Ng B.M."/>
            <person name="Nguyen N.B."/>
            <person name="Nguyen P.Q."/>
            <person name="Nguyen T."/>
            <person name="Obregon M."/>
            <person name="Okwuonu G.O."/>
            <person name="Onwere C.G."/>
            <person name="Orozco G."/>
            <person name="Parra A."/>
            <person name="Patel S."/>
            <person name="Patil S."/>
            <person name="Perez A."/>
            <person name="Perez Y."/>
            <person name="Pham C."/>
            <person name="Primus E.L."/>
            <person name="Pu L.-L."/>
            <person name="Puazo M."/>
            <person name="Qin X."/>
            <person name="Quiroz J.B."/>
            <person name="Reese J."/>
            <person name="Richards S."/>
            <person name="Rives C.M."/>
            <person name="Robberts R."/>
            <person name="Ruiz S.J."/>
            <person name="Ruiz M.J."/>
            <person name="Santibanez J."/>
            <person name="Schneider B.W."/>
            <person name="Sisson I."/>
            <person name="Smith M."/>
            <person name="Sodergren E."/>
            <person name="Song X.-Z."/>
            <person name="Song B.B."/>
            <person name="Summersgill H."/>
            <person name="Thelus R."/>
            <person name="Thornton R.D."/>
            <person name="Trejos Z.Y."/>
            <person name="Usmani K."/>
            <person name="Vattathil S."/>
            <person name="Villasana D."/>
            <person name="Walker D.L."/>
            <person name="Wang S."/>
            <person name="Wang K."/>
            <person name="White C.S."/>
            <person name="Williams A.C."/>
            <person name="Williamson J."/>
            <person name="Wilson K."/>
            <person name="Woghiren I.O."/>
            <person name="Woodworth J.R."/>
            <person name="Worley K.C."/>
            <person name="Wright R.A."/>
            <person name="Wu W."/>
            <person name="Young L."/>
            <person name="Zhang L."/>
            <person name="Zhang J."/>
            <person name="Zhu Y."/>
            <person name="Muzny D.M."/>
            <person name="Weinstock G."/>
            <person name="Gibbs R.A."/>
        </authorList>
    </citation>
    <scope>NUCLEOTIDE SEQUENCE [LARGE SCALE GENOMIC DNA]</scope>
    <source>
        <strain evidence="3">LSR1</strain>
    </source>
</reference>
<dbReference type="EnsemblMetazoa" id="XM_008182878.1">
    <property type="protein sequence ID" value="XP_008181100.1"/>
    <property type="gene ID" value="LOC103308807"/>
</dbReference>
<feature type="region of interest" description="Disordered" evidence="1">
    <location>
        <begin position="1"/>
        <end position="40"/>
    </location>
</feature>
<dbReference type="OrthoDB" id="6775123at2759"/>
<dbReference type="GeneID" id="103308807"/>
<proteinExistence type="predicted"/>
<sequence>MEENKRKTKPIFSFFRKQSKENEDESIGKTLNEGEESTKSALTEVTEDIELVQNETSSLKISDQSPLSMNAYDIGLCLNKQLDDENKLLFLKNTWTPMHGLIFPTVKQGNQNRCFQREWLKMFKWLACPLKAFVTEPFLNFKKGIELLKNHDLTNYHKLCAEKGSSFIQNSNAGGSKFINNIVSDKTKSIIEANRKRLTSIIKTIIFCGHNNISLRGHRDDGILDYESAITGKEGIFRSLLSFRLDSGDNILKDHFKLYGKNSTMISKTIQNEIINVLHQVITEK</sequence>
<dbReference type="PANTHER" id="PTHR45749:SF21">
    <property type="entry name" value="DUF4371 DOMAIN-CONTAINING PROTEIN"/>
    <property type="match status" value="1"/>
</dbReference>
<evidence type="ECO:0008006" key="4">
    <source>
        <dbReference type="Google" id="ProtNLM"/>
    </source>
</evidence>
<evidence type="ECO:0000313" key="3">
    <source>
        <dbReference type="Proteomes" id="UP000007819"/>
    </source>
</evidence>
<accession>A0A8R2B4A7</accession>
<dbReference type="PANTHER" id="PTHR45749">
    <property type="match status" value="1"/>
</dbReference>
<dbReference type="Proteomes" id="UP000007819">
    <property type="component" value="Chromosome X"/>
</dbReference>